<proteinExistence type="predicted"/>
<accession>E7GDS6</accession>
<protein>
    <submittedName>
        <fullName evidence="1">Carbohydrate esterase</fullName>
    </submittedName>
</protein>
<dbReference type="STRING" id="100884.GCA_000269565_02627"/>
<evidence type="ECO:0000313" key="2">
    <source>
        <dbReference type="Proteomes" id="UP000003157"/>
    </source>
</evidence>
<dbReference type="InterPro" id="IPR029058">
    <property type="entry name" value="AB_hydrolase_fold"/>
</dbReference>
<dbReference type="Gene3D" id="3.40.50.1820">
    <property type="entry name" value="alpha/beta hydrolase"/>
    <property type="match status" value="1"/>
</dbReference>
<dbReference type="eggNOG" id="COG2382">
    <property type="taxonomic scope" value="Bacteria"/>
</dbReference>
<keyword evidence="2" id="KW-1185">Reference proteome</keyword>
<reference evidence="1 2" key="1">
    <citation type="submission" date="2010-12" db="EMBL/GenBank/DDBJ databases">
        <title>The Genome Sequence of Coprobacillus sp. strain 29_1.</title>
        <authorList>
            <consortium name="The Broad Institute Genome Sequencing Platform"/>
            <person name="Earl A."/>
            <person name="Ward D."/>
            <person name="Feldgarden M."/>
            <person name="Gevers D."/>
            <person name="Daigneault M."/>
            <person name="Sibley C.D."/>
            <person name="White A."/>
            <person name="Strauss J."/>
            <person name="Allen-Vercoe E."/>
            <person name="Young S.K."/>
            <person name="Zeng Q."/>
            <person name="Gargeya S."/>
            <person name="Fitzgerald M."/>
            <person name="Haas B."/>
            <person name="Abouelleil A."/>
            <person name="Alvarado L."/>
            <person name="Arachchi H.M."/>
            <person name="Berlin A."/>
            <person name="Brown A."/>
            <person name="Chapman S.B."/>
            <person name="Chen Z."/>
            <person name="Dunbar C."/>
            <person name="Freedman E."/>
            <person name="Gearin G."/>
            <person name="Gellesch M."/>
            <person name="Goldberg J."/>
            <person name="Griggs A."/>
            <person name="Gujja S."/>
            <person name="Heilman E."/>
            <person name="Heiman D."/>
            <person name="Howarth C."/>
            <person name="Larson L."/>
            <person name="Lui A."/>
            <person name="MacDonald P.J.P."/>
            <person name="Mehta T."/>
            <person name="Montmayeur A."/>
            <person name="Murphy C."/>
            <person name="Neiman D."/>
            <person name="Pearson M."/>
            <person name="Priest M."/>
            <person name="Roberts A."/>
            <person name="Saif S."/>
            <person name="Shea T."/>
            <person name="Shenoy N."/>
            <person name="Sisk P."/>
            <person name="Stolte C."/>
            <person name="Sykes S."/>
            <person name="White J."/>
            <person name="Yandava C."/>
            <person name="Nusbaum C."/>
            <person name="Birren B."/>
        </authorList>
    </citation>
    <scope>NUCLEOTIDE SEQUENCE [LARGE SCALE GENOMIC DNA]</scope>
    <source>
        <strain evidence="1 2">29_1</strain>
    </source>
</reference>
<dbReference type="GeneID" id="78230441"/>
<name>E7GDS6_9FIRM</name>
<dbReference type="EMBL" id="ADKX01000043">
    <property type="protein sequence ID" value="EFW03729.1"/>
    <property type="molecule type" value="Genomic_DNA"/>
</dbReference>
<dbReference type="Proteomes" id="UP000003157">
    <property type="component" value="Unassembled WGS sequence"/>
</dbReference>
<dbReference type="PANTHER" id="PTHR48098:SF6">
    <property type="entry name" value="FERRI-BACILLIBACTIN ESTERASE BESA"/>
    <property type="match status" value="1"/>
</dbReference>
<dbReference type="RefSeq" id="WP_008790006.1">
    <property type="nucleotide sequence ID" value="NZ_AKCB01000001.1"/>
</dbReference>
<dbReference type="Pfam" id="PF00756">
    <property type="entry name" value="Esterase"/>
    <property type="match status" value="1"/>
</dbReference>
<dbReference type="AlphaFoldDB" id="E7GDS6"/>
<organism evidence="1 2">
    <name type="scientific">Coprobacillus cateniformis</name>
    <dbReference type="NCBI Taxonomy" id="100884"/>
    <lineage>
        <taxon>Bacteria</taxon>
        <taxon>Bacillati</taxon>
        <taxon>Bacillota</taxon>
        <taxon>Erysipelotrichia</taxon>
        <taxon>Erysipelotrichales</taxon>
        <taxon>Coprobacillaceae</taxon>
        <taxon>Coprobacillus</taxon>
    </lineage>
</organism>
<comment type="caution">
    <text evidence="1">The sequence shown here is derived from an EMBL/GenBank/DDBJ whole genome shotgun (WGS) entry which is preliminary data.</text>
</comment>
<dbReference type="InterPro" id="IPR000801">
    <property type="entry name" value="Esterase-like"/>
</dbReference>
<evidence type="ECO:0000313" key="1">
    <source>
        <dbReference type="EMBL" id="EFW03729.1"/>
    </source>
</evidence>
<dbReference type="HOGENOM" id="CLU_039834_1_2_9"/>
<sequence length="263" mass="31151">MIVSFRMQMEALKRDRKITVYLPKRYYQEDKHYPVLYIQDGQNAFFDELSYCGISWGFLDYVENMDLDIIMVAIPCNEAGFKRMDEYGPWKINEAFSYQETGIKNKIIGGEGIAYVKWLIDDLKTYIDQRFRTIREDTGIVGSSMGGVISAYAALEYPEVFHKCAALSTAFWFYMDEFTDLIEKHNYQELERFYFDLGEFEGCGDARIDEWYIESNNDIYSMLKDKVESLEYRYFEGAEHNEAQWRQRVPLFMDFFYGGNENV</sequence>
<dbReference type="SUPFAM" id="SSF53474">
    <property type="entry name" value="alpha/beta-Hydrolases"/>
    <property type="match status" value="1"/>
</dbReference>
<dbReference type="OrthoDB" id="9794761at2"/>
<gene>
    <name evidence="1" type="ORF">HMPREF9488_02919</name>
</gene>
<dbReference type="InterPro" id="IPR050583">
    <property type="entry name" value="Mycobacterial_A85_antigen"/>
</dbReference>
<dbReference type="PANTHER" id="PTHR48098">
    <property type="entry name" value="ENTEROCHELIN ESTERASE-RELATED"/>
    <property type="match status" value="1"/>
</dbReference>